<evidence type="ECO:0000313" key="2">
    <source>
        <dbReference type="EMBL" id="VEU39897.1"/>
    </source>
</evidence>
<name>A0A448ZCX6_9STRA</name>
<proteinExistence type="predicted"/>
<dbReference type="AlphaFoldDB" id="A0A448ZCX6"/>
<reference evidence="2 3" key="1">
    <citation type="submission" date="2019-01" db="EMBL/GenBank/DDBJ databases">
        <authorList>
            <person name="Ferrante I. M."/>
        </authorList>
    </citation>
    <scope>NUCLEOTIDE SEQUENCE [LARGE SCALE GENOMIC DNA]</scope>
    <source>
        <strain evidence="2 3">B856</strain>
    </source>
</reference>
<dbReference type="InterPro" id="IPR049227">
    <property type="entry name" value="DUF6824"/>
</dbReference>
<sequence>MLMLSCTFAGEESSFSALLPGPNDQRIAAKLNVAAPIRQSAIHMCFPDTIYHRMFRSVVMLSHMSSNATKFRIKTHIGHWTELQYQLMGFGIPVDALPISQKGTLKTAMLQQWIRLRKLMETPSGQDGASSEEDSSISASDISSAIECPNLNDVIFRMGKSCMCHPGNVMFRSLIESKLDEHYSATRKGKAKIAWWIVKEVERRGGRFLKWNSHGWWTEFENQSEVRYKIPTCFRDFSRNKTARKNRVKTNATTQHKTQQNGCIDLCATNNKEENTSLL</sequence>
<organism evidence="2 3">
    <name type="scientific">Pseudo-nitzschia multistriata</name>
    <dbReference type="NCBI Taxonomy" id="183589"/>
    <lineage>
        <taxon>Eukaryota</taxon>
        <taxon>Sar</taxon>
        <taxon>Stramenopiles</taxon>
        <taxon>Ochrophyta</taxon>
        <taxon>Bacillariophyta</taxon>
        <taxon>Bacillariophyceae</taxon>
        <taxon>Bacillariophycidae</taxon>
        <taxon>Bacillariales</taxon>
        <taxon>Bacillariaceae</taxon>
        <taxon>Pseudo-nitzschia</taxon>
    </lineage>
</organism>
<gene>
    <name evidence="2" type="ORF">PSNMU_V1.4_AUG-EV-PASAV3_0067630</name>
</gene>
<dbReference type="EMBL" id="CAACVS010000244">
    <property type="protein sequence ID" value="VEU39897.1"/>
    <property type="molecule type" value="Genomic_DNA"/>
</dbReference>
<protein>
    <recommendedName>
        <fullName evidence="1">DUF6824 domain-containing protein</fullName>
    </recommendedName>
</protein>
<dbReference type="OrthoDB" id="48671at2759"/>
<feature type="domain" description="DUF6824" evidence="1">
    <location>
        <begin position="153"/>
        <end position="236"/>
    </location>
</feature>
<keyword evidence="3" id="KW-1185">Reference proteome</keyword>
<accession>A0A448ZCX6</accession>
<dbReference type="Proteomes" id="UP000291116">
    <property type="component" value="Unassembled WGS sequence"/>
</dbReference>
<evidence type="ECO:0000259" key="1">
    <source>
        <dbReference type="Pfam" id="PF20710"/>
    </source>
</evidence>
<evidence type="ECO:0000313" key="3">
    <source>
        <dbReference type="Proteomes" id="UP000291116"/>
    </source>
</evidence>
<dbReference type="Pfam" id="PF20710">
    <property type="entry name" value="DUF6824"/>
    <property type="match status" value="1"/>
</dbReference>